<comment type="caution">
    <text evidence="7">The sequence shown here is derived from an EMBL/GenBank/DDBJ whole genome shotgun (WGS) entry which is preliminary data.</text>
</comment>
<accession>A0AAW6X7Z7</accession>
<sequence length="301" mass="33418">MLTLRQLRQFLVVAETMNIRKAAERLHMAQPPLTKAIRQMEEALGTRLFERTNRITALTPAGNVLQKEAVTTLMQMERSMLLTRRAGQGMTGALRIGFVATAVRHLLPEMIARFHFSFPQVVLELNEMTTARQVASLLDDSLDVGIAVLPVPEYAIQKLSYHRFFNCPLIAVLPNKHPAAASGALSLSALAEEPWILFPEQEGPGLYRSIIETCEKEGFMPEVVQRAVQMETIVGLVASGLGVSLVPEFMQKSGWVNVSFCPLSGEQIPYQVALIHKPENTNPYVADFVRNAVPLQPYVPT</sequence>
<evidence type="ECO:0000256" key="2">
    <source>
        <dbReference type="ARBA" id="ARBA00022491"/>
    </source>
</evidence>
<dbReference type="PANTHER" id="PTHR30346:SF0">
    <property type="entry name" value="HCA OPERON TRANSCRIPTIONAL ACTIVATOR HCAR"/>
    <property type="match status" value="1"/>
</dbReference>
<dbReference type="GO" id="GO:0032993">
    <property type="term" value="C:protein-DNA complex"/>
    <property type="evidence" value="ECO:0007669"/>
    <property type="project" value="TreeGrafter"/>
</dbReference>
<keyword evidence="4" id="KW-0238">DNA-binding</keyword>
<dbReference type="Proteomes" id="UP001174748">
    <property type="component" value="Unassembled WGS sequence"/>
</dbReference>
<dbReference type="Pfam" id="PF03466">
    <property type="entry name" value="LysR_substrate"/>
    <property type="match status" value="1"/>
</dbReference>
<reference evidence="7" key="1">
    <citation type="submission" date="2023-01" db="EMBL/GenBank/DDBJ databases">
        <title>Genomic dissection of endemic carbapenem resistance: metallo-beta-lactamase gene dissemination through clonal, plasmid and integron transfer pathways.</title>
        <authorList>
            <person name="Macesic N."/>
        </authorList>
    </citation>
    <scope>NUCLEOTIDE SEQUENCE</scope>
    <source>
        <strain evidence="8">CPO382</strain>
        <strain evidence="7">CPO573</strain>
    </source>
</reference>
<dbReference type="InterPro" id="IPR036388">
    <property type="entry name" value="WH-like_DNA-bd_sf"/>
</dbReference>
<dbReference type="GO" id="GO:0003700">
    <property type="term" value="F:DNA-binding transcription factor activity"/>
    <property type="evidence" value="ECO:0007669"/>
    <property type="project" value="InterPro"/>
</dbReference>
<evidence type="ECO:0000256" key="3">
    <source>
        <dbReference type="ARBA" id="ARBA00023015"/>
    </source>
</evidence>
<dbReference type="Pfam" id="PF00126">
    <property type="entry name" value="HTH_1"/>
    <property type="match status" value="1"/>
</dbReference>
<evidence type="ECO:0000313" key="10">
    <source>
        <dbReference type="Proteomes" id="UP001174748"/>
    </source>
</evidence>
<dbReference type="PROSITE" id="PS50931">
    <property type="entry name" value="HTH_LYSR"/>
    <property type="match status" value="1"/>
</dbReference>
<dbReference type="CDD" id="cd08414">
    <property type="entry name" value="PBP2_LTTR_aromatics_like"/>
    <property type="match status" value="1"/>
</dbReference>
<dbReference type="InterPro" id="IPR005119">
    <property type="entry name" value="LysR_subst-bd"/>
</dbReference>
<organism evidence="7 9">
    <name type="scientific">Serratia nevei</name>
    <dbReference type="NCBI Taxonomy" id="2703794"/>
    <lineage>
        <taxon>Bacteria</taxon>
        <taxon>Pseudomonadati</taxon>
        <taxon>Pseudomonadota</taxon>
        <taxon>Gammaproteobacteria</taxon>
        <taxon>Enterobacterales</taxon>
        <taxon>Yersiniaceae</taxon>
        <taxon>Serratia</taxon>
    </lineage>
</organism>
<proteinExistence type="inferred from homology"/>
<evidence type="ECO:0000313" key="7">
    <source>
        <dbReference type="EMBL" id="MDK4766048.1"/>
    </source>
</evidence>
<dbReference type="RefSeq" id="WP_055313250.1">
    <property type="nucleotide sequence ID" value="NZ_JAQSPG010000002.1"/>
</dbReference>
<dbReference type="GO" id="GO:0003677">
    <property type="term" value="F:DNA binding"/>
    <property type="evidence" value="ECO:0007669"/>
    <property type="project" value="UniProtKB-KW"/>
</dbReference>
<protein>
    <submittedName>
        <fullName evidence="7">LysR substrate-binding domain-containing protein</fullName>
    </submittedName>
</protein>
<dbReference type="PRINTS" id="PR00039">
    <property type="entry name" value="HTHLYSR"/>
</dbReference>
<gene>
    <name evidence="7" type="ORF">P9854_09585</name>
    <name evidence="8" type="ORF">P9921_20345</name>
</gene>
<evidence type="ECO:0000313" key="8">
    <source>
        <dbReference type="EMBL" id="MDK5172811.1"/>
    </source>
</evidence>
<dbReference type="Gene3D" id="3.40.190.10">
    <property type="entry name" value="Periplasmic binding protein-like II"/>
    <property type="match status" value="2"/>
</dbReference>
<dbReference type="SUPFAM" id="SSF46785">
    <property type="entry name" value="Winged helix' DNA-binding domain"/>
    <property type="match status" value="1"/>
</dbReference>
<keyword evidence="3" id="KW-0805">Transcription regulation</keyword>
<dbReference type="AlphaFoldDB" id="A0AAW6X7Z7"/>
<keyword evidence="5" id="KW-0804">Transcription</keyword>
<comment type="similarity">
    <text evidence="1">Belongs to the LysR transcriptional regulatory family.</text>
</comment>
<keyword evidence="10" id="KW-1185">Reference proteome</keyword>
<dbReference type="InterPro" id="IPR036390">
    <property type="entry name" value="WH_DNA-bd_sf"/>
</dbReference>
<evidence type="ECO:0000256" key="5">
    <source>
        <dbReference type="ARBA" id="ARBA00023163"/>
    </source>
</evidence>
<evidence type="ECO:0000259" key="6">
    <source>
        <dbReference type="PROSITE" id="PS50931"/>
    </source>
</evidence>
<evidence type="ECO:0000256" key="1">
    <source>
        <dbReference type="ARBA" id="ARBA00009437"/>
    </source>
</evidence>
<evidence type="ECO:0000313" key="9">
    <source>
        <dbReference type="Proteomes" id="UP001173597"/>
    </source>
</evidence>
<dbReference type="InterPro" id="IPR000847">
    <property type="entry name" value="LysR_HTH_N"/>
</dbReference>
<feature type="domain" description="HTH lysR-type" evidence="6">
    <location>
        <begin position="2"/>
        <end position="59"/>
    </location>
</feature>
<dbReference type="Gene3D" id="1.10.10.10">
    <property type="entry name" value="Winged helix-like DNA-binding domain superfamily/Winged helix DNA-binding domain"/>
    <property type="match status" value="1"/>
</dbReference>
<dbReference type="SUPFAM" id="SSF53850">
    <property type="entry name" value="Periplasmic binding protein-like II"/>
    <property type="match status" value="1"/>
</dbReference>
<dbReference type="PANTHER" id="PTHR30346">
    <property type="entry name" value="TRANSCRIPTIONAL DUAL REGULATOR HCAR-RELATED"/>
    <property type="match status" value="1"/>
</dbReference>
<dbReference type="FunFam" id="1.10.10.10:FF:000001">
    <property type="entry name" value="LysR family transcriptional regulator"/>
    <property type="match status" value="1"/>
</dbReference>
<name>A0AAW6X7Z7_9GAMM</name>
<evidence type="ECO:0000256" key="4">
    <source>
        <dbReference type="ARBA" id="ARBA00023125"/>
    </source>
</evidence>
<dbReference type="EMBL" id="JARTLO010000008">
    <property type="protein sequence ID" value="MDK4766048.1"/>
    <property type="molecule type" value="Genomic_DNA"/>
</dbReference>
<dbReference type="Proteomes" id="UP001173597">
    <property type="component" value="Unassembled WGS sequence"/>
</dbReference>
<dbReference type="EMBL" id="JARTOI010000044">
    <property type="protein sequence ID" value="MDK5172811.1"/>
    <property type="molecule type" value="Genomic_DNA"/>
</dbReference>
<keyword evidence="2" id="KW-0678">Repressor</keyword>